<dbReference type="EMBL" id="MFAF01000140">
    <property type="protein sequence ID" value="OGD71817.1"/>
    <property type="molecule type" value="Genomic_DNA"/>
</dbReference>
<comment type="caution">
    <text evidence="1">The sequence shown here is derived from an EMBL/GenBank/DDBJ whole genome shotgun (WGS) entry which is preliminary data.</text>
</comment>
<dbReference type="AlphaFoldDB" id="A0A1F5EWR6"/>
<proteinExistence type="predicted"/>
<evidence type="ECO:0000313" key="1">
    <source>
        <dbReference type="EMBL" id="OGD71817.1"/>
    </source>
</evidence>
<gene>
    <name evidence="1" type="ORF">A2Y64_03715</name>
</gene>
<dbReference type="STRING" id="1817816.A2Y64_03715"/>
<accession>A0A1F5EWR6</accession>
<dbReference type="Proteomes" id="UP000177187">
    <property type="component" value="Unassembled WGS sequence"/>
</dbReference>
<name>A0A1F5EWR6_9BACT</name>
<sequence length="285" mass="31499">MLTLKRGEAAPEAVARFYFNGRDDYDTETLHRSPDELKTFLEELARGLRDQIELTAGSDVEFISGPDYREEPYLAAGYSYRSALGADRYYNRDTVFYVGGRYAFLDLSCYADLEGKLAGELEALLDSARIEPEKPTILKLKPGQGLDFGNITLTVPGEGWTAEETTEYMLLSRDGLPLVDVYVRRPASGGAEGSDLSLGLKGEIDALYGEVEYLGPVEVRRTPVPYAAVSYRGEISGRAVWRRDAAVAVGDDYYFIDAGCPADSPDRTIEELTELVNSVGPREEK</sequence>
<reference evidence="1 2" key="1">
    <citation type="journal article" date="2016" name="Nat. Commun.">
        <title>Thousands of microbial genomes shed light on interconnected biogeochemical processes in an aquifer system.</title>
        <authorList>
            <person name="Anantharaman K."/>
            <person name="Brown C.T."/>
            <person name="Hug L.A."/>
            <person name="Sharon I."/>
            <person name="Castelle C.J."/>
            <person name="Probst A.J."/>
            <person name="Thomas B.C."/>
            <person name="Singh A."/>
            <person name="Wilkins M.J."/>
            <person name="Karaoz U."/>
            <person name="Brodie E.L."/>
            <person name="Williams K.H."/>
            <person name="Hubbard S.S."/>
            <person name="Banfield J.F."/>
        </authorList>
    </citation>
    <scope>NUCLEOTIDE SEQUENCE [LARGE SCALE GENOMIC DNA]</scope>
</reference>
<evidence type="ECO:0000313" key="2">
    <source>
        <dbReference type="Proteomes" id="UP000177187"/>
    </source>
</evidence>
<organism evidence="1 2">
    <name type="scientific">Candidatus Coatesbacteria bacterium RBG_13_66_14</name>
    <dbReference type="NCBI Taxonomy" id="1817816"/>
    <lineage>
        <taxon>Bacteria</taxon>
        <taxon>Candidatus Coatesiibacteriota</taxon>
    </lineage>
</organism>
<protein>
    <submittedName>
        <fullName evidence="1">Uncharacterized protein</fullName>
    </submittedName>
</protein>